<sequence>MQKTCSKCGATFGCKNEAPGCWCESVCVDAPTLALLREQFDNCLCPVCLQSYSNLQAPQQEVINNNA</sequence>
<protein>
    <submittedName>
        <fullName evidence="1">Cysteine-rich CWC</fullName>
    </submittedName>
</protein>
<proteinExistence type="predicted"/>
<comment type="caution">
    <text evidence="1">The sequence shown here is derived from an EMBL/GenBank/DDBJ whole genome shotgun (WGS) entry which is preliminary data.</text>
</comment>
<dbReference type="RefSeq" id="WP_092721377.1">
    <property type="nucleotide sequence ID" value="NZ_FNNO01000001.1"/>
</dbReference>
<dbReference type="InterPro" id="IPR032720">
    <property type="entry name" value="Cys_rich_CWC"/>
</dbReference>
<name>A0A8X8IC02_9BACT</name>
<gene>
    <name evidence="1" type="ORF">SAMN05444410_101199</name>
</gene>
<dbReference type="Pfam" id="PF14375">
    <property type="entry name" value="Cys_rich_CWC"/>
    <property type="match status" value="1"/>
</dbReference>
<dbReference type="Proteomes" id="UP000198711">
    <property type="component" value="Unassembled WGS sequence"/>
</dbReference>
<keyword evidence="2" id="KW-1185">Reference proteome</keyword>
<evidence type="ECO:0000313" key="2">
    <source>
        <dbReference type="Proteomes" id="UP000198711"/>
    </source>
</evidence>
<evidence type="ECO:0000313" key="1">
    <source>
        <dbReference type="EMBL" id="SDW08465.1"/>
    </source>
</evidence>
<dbReference type="EMBL" id="FNNO01000001">
    <property type="protein sequence ID" value="SDW08465.1"/>
    <property type="molecule type" value="Genomic_DNA"/>
</dbReference>
<accession>A0A8X8IC02</accession>
<reference evidence="1 2" key="1">
    <citation type="submission" date="2016-10" db="EMBL/GenBank/DDBJ databases">
        <authorList>
            <person name="Varghese N."/>
            <person name="Submissions S."/>
        </authorList>
    </citation>
    <scope>NUCLEOTIDE SEQUENCE [LARGE SCALE GENOMIC DNA]</scope>
    <source>
        <strain evidence="1 2">DSM 25353</strain>
    </source>
</reference>
<dbReference type="AlphaFoldDB" id="A0A8X8IC02"/>
<organism evidence="1 2">
    <name type="scientific">Hydrobacter penzbergensis</name>
    <dbReference type="NCBI Taxonomy" id="1235997"/>
    <lineage>
        <taxon>Bacteria</taxon>
        <taxon>Pseudomonadati</taxon>
        <taxon>Bacteroidota</taxon>
        <taxon>Chitinophagia</taxon>
        <taxon>Chitinophagales</taxon>
        <taxon>Chitinophagaceae</taxon>
        <taxon>Hydrobacter</taxon>
    </lineage>
</organism>